<dbReference type="EMBL" id="JBHMEC010000048">
    <property type="protein sequence ID" value="MFB9151708.1"/>
    <property type="molecule type" value="Genomic_DNA"/>
</dbReference>
<dbReference type="Proteomes" id="UP001589670">
    <property type="component" value="Unassembled WGS sequence"/>
</dbReference>
<name>A0ABV5I5G5_9RHOB</name>
<evidence type="ECO:0000313" key="1">
    <source>
        <dbReference type="EMBL" id="MFB9151708.1"/>
    </source>
</evidence>
<protein>
    <submittedName>
        <fullName evidence="1">Uncharacterized protein</fullName>
    </submittedName>
</protein>
<accession>A0ABV5I5G5</accession>
<feature type="non-terminal residue" evidence="1">
    <location>
        <position position="1"/>
    </location>
</feature>
<dbReference type="RefSeq" id="WP_377071347.1">
    <property type="nucleotide sequence ID" value="NZ_JBHMEC010000048.1"/>
</dbReference>
<reference evidence="1 2" key="1">
    <citation type="submission" date="2024-09" db="EMBL/GenBank/DDBJ databases">
        <authorList>
            <person name="Sun Q."/>
            <person name="Mori K."/>
        </authorList>
    </citation>
    <scope>NUCLEOTIDE SEQUENCE [LARGE SCALE GENOMIC DNA]</scope>
    <source>
        <strain evidence="1 2">CECT 9424</strain>
    </source>
</reference>
<proteinExistence type="predicted"/>
<gene>
    <name evidence="1" type="ORF">ACFFU4_18350</name>
</gene>
<evidence type="ECO:0000313" key="2">
    <source>
        <dbReference type="Proteomes" id="UP001589670"/>
    </source>
</evidence>
<organism evidence="1 2">
    <name type="scientific">Roseovarius ramblicola</name>
    <dbReference type="NCBI Taxonomy" id="2022336"/>
    <lineage>
        <taxon>Bacteria</taxon>
        <taxon>Pseudomonadati</taxon>
        <taxon>Pseudomonadota</taxon>
        <taxon>Alphaproteobacteria</taxon>
        <taxon>Rhodobacterales</taxon>
        <taxon>Roseobacteraceae</taxon>
        <taxon>Roseovarius</taxon>
    </lineage>
</organism>
<sequence>DVEALEFLFEYSTDGGLVWQPLGSSPDPSLTVSPTPAGLTDVRAAATRDGLRGAWISESVAGGSLTAPTGFAEVTPGLFSSGTRLHVTADPVAGAASYRFEFRDASAGIIGFLFRAAPEIDLTIDELVAAGVAARDTVIRLAALDTTGAPGAEAELALSAVAPGKPVNFRLSNGGLVRWDEGTPPQTRGWQVWWDDGASTKVVETAAFPIDKHGWPDRLDVAGLDVFGPGVIAGVAFNLDG</sequence>
<comment type="caution">
    <text evidence="1">The sequence shown here is derived from an EMBL/GenBank/DDBJ whole genome shotgun (WGS) entry which is preliminary data.</text>
</comment>
<keyword evidence="2" id="KW-1185">Reference proteome</keyword>
<feature type="non-terminal residue" evidence="1">
    <location>
        <position position="241"/>
    </location>
</feature>